<keyword evidence="2" id="KW-1185">Reference proteome</keyword>
<evidence type="ECO:0000313" key="2">
    <source>
        <dbReference type="Proteomes" id="UP000800200"/>
    </source>
</evidence>
<protein>
    <submittedName>
        <fullName evidence="1">Uncharacterized protein</fullName>
    </submittedName>
</protein>
<dbReference type="AlphaFoldDB" id="A0A6A6EN65"/>
<proteinExistence type="predicted"/>
<sequence length="71" mass="8348">MISNFHEPSRCLAQLLLWPKKLEHFPFTIFYAQKSCWYGWDLLMFGSLLGPHRISLKTLTIRLLVPEGKKT</sequence>
<dbReference type="Proteomes" id="UP000800200">
    <property type="component" value="Unassembled WGS sequence"/>
</dbReference>
<accession>A0A6A6EN65</accession>
<reference evidence="1" key="1">
    <citation type="journal article" date="2020" name="Stud. Mycol.">
        <title>101 Dothideomycetes genomes: a test case for predicting lifestyles and emergence of pathogens.</title>
        <authorList>
            <person name="Haridas S."/>
            <person name="Albert R."/>
            <person name="Binder M."/>
            <person name="Bloem J."/>
            <person name="Labutti K."/>
            <person name="Salamov A."/>
            <person name="Andreopoulos B."/>
            <person name="Baker S."/>
            <person name="Barry K."/>
            <person name="Bills G."/>
            <person name="Bluhm B."/>
            <person name="Cannon C."/>
            <person name="Castanera R."/>
            <person name="Culley D."/>
            <person name="Daum C."/>
            <person name="Ezra D."/>
            <person name="Gonzalez J."/>
            <person name="Henrissat B."/>
            <person name="Kuo A."/>
            <person name="Liang C."/>
            <person name="Lipzen A."/>
            <person name="Lutzoni F."/>
            <person name="Magnuson J."/>
            <person name="Mondo S."/>
            <person name="Nolan M."/>
            <person name="Ohm R."/>
            <person name="Pangilinan J."/>
            <person name="Park H.-J."/>
            <person name="Ramirez L."/>
            <person name="Alfaro M."/>
            <person name="Sun H."/>
            <person name="Tritt A."/>
            <person name="Yoshinaga Y."/>
            <person name="Zwiers L.-H."/>
            <person name="Turgeon B."/>
            <person name="Goodwin S."/>
            <person name="Spatafora J."/>
            <person name="Crous P."/>
            <person name="Grigoriev I."/>
        </authorList>
    </citation>
    <scope>NUCLEOTIDE SEQUENCE</scope>
    <source>
        <strain evidence="1">CBS 207.26</strain>
    </source>
</reference>
<organism evidence="1 2">
    <name type="scientific">Zopfia rhizophila CBS 207.26</name>
    <dbReference type="NCBI Taxonomy" id="1314779"/>
    <lineage>
        <taxon>Eukaryota</taxon>
        <taxon>Fungi</taxon>
        <taxon>Dikarya</taxon>
        <taxon>Ascomycota</taxon>
        <taxon>Pezizomycotina</taxon>
        <taxon>Dothideomycetes</taxon>
        <taxon>Dothideomycetes incertae sedis</taxon>
        <taxon>Zopfiaceae</taxon>
        <taxon>Zopfia</taxon>
    </lineage>
</organism>
<gene>
    <name evidence="1" type="ORF">K469DRAFT_306418</name>
</gene>
<dbReference type="OrthoDB" id="5139510at2759"/>
<dbReference type="EMBL" id="ML994615">
    <property type="protein sequence ID" value="KAF2192148.1"/>
    <property type="molecule type" value="Genomic_DNA"/>
</dbReference>
<evidence type="ECO:0000313" key="1">
    <source>
        <dbReference type="EMBL" id="KAF2192148.1"/>
    </source>
</evidence>
<name>A0A6A6EN65_9PEZI</name>